<dbReference type="Pfam" id="PF18765">
    <property type="entry name" value="Polbeta"/>
    <property type="match status" value="1"/>
</dbReference>
<dbReference type="InterPro" id="IPR041633">
    <property type="entry name" value="Polbeta"/>
</dbReference>
<accession>A0A1W1H7V4</accession>
<evidence type="ECO:0000259" key="1">
    <source>
        <dbReference type="Pfam" id="PF18765"/>
    </source>
</evidence>
<evidence type="ECO:0000313" key="3">
    <source>
        <dbReference type="Proteomes" id="UP000191931"/>
    </source>
</evidence>
<name>A0A1W1H7V4_9BACT</name>
<dbReference type="Proteomes" id="UP000191931">
    <property type="component" value="Unassembled WGS sequence"/>
</dbReference>
<feature type="domain" description="Polymerase beta nucleotidyltransferase" evidence="1">
    <location>
        <begin position="9"/>
        <end position="86"/>
    </location>
</feature>
<dbReference type="EMBL" id="FWEV01000045">
    <property type="protein sequence ID" value="SLM28549.1"/>
    <property type="molecule type" value="Genomic_DNA"/>
</dbReference>
<dbReference type="STRING" id="1246637.MTBBW1_1390009"/>
<dbReference type="RefSeq" id="WP_080804934.1">
    <property type="nucleotide sequence ID" value="NZ_LT828549.1"/>
</dbReference>
<protein>
    <recommendedName>
        <fullName evidence="1">Polymerase beta nucleotidyltransferase domain-containing protein</fullName>
    </recommendedName>
</protein>
<proteinExistence type="predicted"/>
<dbReference type="CDD" id="cd05403">
    <property type="entry name" value="NT_KNTase_like"/>
    <property type="match status" value="1"/>
</dbReference>
<organism evidence="2 3">
    <name type="scientific">Desulfamplus magnetovallimortis</name>
    <dbReference type="NCBI Taxonomy" id="1246637"/>
    <lineage>
        <taxon>Bacteria</taxon>
        <taxon>Pseudomonadati</taxon>
        <taxon>Thermodesulfobacteriota</taxon>
        <taxon>Desulfobacteria</taxon>
        <taxon>Desulfobacterales</taxon>
        <taxon>Desulfobacteraceae</taxon>
        <taxon>Desulfamplus</taxon>
    </lineage>
</organism>
<dbReference type="AlphaFoldDB" id="A0A1W1H7V4"/>
<sequence>MDMECLKKEILKRLDPLEPEAIIIFGSHAWGNPGNDSDLDIYVVTNDDFIPQNYKEKKEITLKVSRAIRDLQRHIPIDIMTHTKKMHQKFVEMNTLFSQSIMQKGIRLK</sequence>
<dbReference type="OrthoDB" id="5419730at2"/>
<gene>
    <name evidence="2" type="ORF">MTBBW1_1390009</name>
</gene>
<reference evidence="2 3" key="1">
    <citation type="submission" date="2017-03" db="EMBL/GenBank/DDBJ databases">
        <authorList>
            <person name="Afonso C.L."/>
            <person name="Miller P.J."/>
            <person name="Scott M.A."/>
            <person name="Spackman E."/>
            <person name="Goraichik I."/>
            <person name="Dimitrov K.M."/>
            <person name="Suarez D.L."/>
            <person name="Swayne D.E."/>
        </authorList>
    </citation>
    <scope>NUCLEOTIDE SEQUENCE [LARGE SCALE GENOMIC DNA]</scope>
    <source>
        <strain evidence="2">PRJEB14757</strain>
    </source>
</reference>
<dbReference type="InterPro" id="IPR043519">
    <property type="entry name" value="NT_sf"/>
</dbReference>
<evidence type="ECO:0000313" key="2">
    <source>
        <dbReference type="EMBL" id="SLM28549.1"/>
    </source>
</evidence>
<keyword evidence="3" id="KW-1185">Reference proteome</keyword>
<dbReference type="SUPFAM" id="SSF81301">
    <property type="entry name" value="Nucleotidyltransferase"/>
    <property type="match status" value="1"/>
</dbReference>
<dbReference type="Gene3D" id="3.30.460.10">
    <property type="entry name" value="Beta Polymerase, domain 2"/>
    <property type="match status" value="1"/>
</dbReference>